<proteinExistence type="predicted"/>
<name>A0A0B7AUB5_9EUPU</name>
<organism evidence="1">
    <name type="scientific">Arion vulgaris</name>
    <dbReference type="NCBI Taxonomy" id="1028688"/>
    <lineage>
        <taxon>Eukaryota</taxon>
        <taxon>Metazoa</taxon>
        <taxon>Spiralia</taxon>
        <taxon>Lophotrochozoa</taxon>
        <taxon>Mollusca</taxon>
        <taxon>Gastropoda</taxon>
        <taxon>Heterobranchia</taxon>
        <taxon>Euthyneura</taxon>
        <taxon>Panpulmonata</taxon>
        <taxon>Eupulmonata</taxon>
        <taxon>Stylommatophora</taxon>
        <taxon>Helicina</taxon>
        <taxon>Arionoidea</taxon>
        <taxon>Arionidae</taxon>
        <taxon>Arion</taxon>
    </lineage>
</organism>
<accession>A0A0B7AUB5</accession>
<protein>
    <submittedName>
        <fullName evidence="1">Uncharacterized protein</fullName>
    </submittedName>
</protein>
<sequence>MCIRAEEIVALKQTWLKYWGKNEPLNVTISHSEDVTFKQTETKSCVLIN</sequence>
<dbReference type="EMBL" id="HACG01036580">
    <property type="protein sequence ID" value="CEK83445.1"/>
    <property type="molecule type" value="Transcribed_RNA"/>
</dbReference>
<reference evidence="1" key="1">
    <citation type="submission" date="2014-12" db="EMBL/GenBank/DDBJ databases">
        <title>Insight into the proteome of Arion vulgaris.</title>
        <authorList>
            <person name="Aradska J."/>
            <person name="Bulat T."/>
            <person name="Smidak R."/>
            <person name="Sarate P."/>
            <person name="Gangsoo J."/>
            <person name="Sialana F."/>
            <person name="Bilban M."/>
            <person name="Lubec G."/>
        </authorList>
    </citation>
    <scope>NUCLEOTIDE SEQUENCE</scope>
    <source>
        <tissue evidence="1">Skin</tissue>
    </source>
</reference>
<gene>
    <name evidence="1" type="primary">ORF137060</name>
</gene>
<evidence type="ECO:0000313" key="1">
    <source>
        <dbReference type="EMBL" id="CEK83445.1"/>
    </source>
</evidence>
<dbReference type="AlphaFoldDB" id="A0A0B7AUB5"/>